<dbReference type="RefSeq" id="WP_063499653.1">
    <property type="nucleotide sequence ID" value="NZ_CP014579.1"/>
</dbReference>
<keyword evidence="5" id="KW-1185">Reference proteome</keyword>
<name>A0A160FTS0_9BURK</name>
<evidence type="ECO:0000313" key="4">
    <source>
        <dbReference type="EMBL" id="ANB76431.1"/>
    </source>
</evidence>
<accession>A0A160FTS0</accession>
<dbReference type="AlphaFoldDB" id="A0A160FTS0"/>
<gene>
    <name evidence="4" type="ORF">AYM40_29825</name>
</gene>
<reference evidence="4 5" key="1">
    <citation type="journal article" date="2016" name="Gene">
        <title>PacBio SMRT assembly of a complex multi-replicon genome reveals chlorocatechol degradative operon in a region of genome plasticity.</title>
        <authorList>
            <person name="Ricker N."/>
            <person name="Shen S.Y."/>
            <person name="Goordial J."/>
            <person name="Jin S."/>
            <person name="Fulthorpe R.R."/>
        </authorList>
    </citation>
    <scope>NUCLEOTIDE SEQUENCE [LARGE SCALE GENOMIC DNA]</scope>
    <source>
        <strain evidence="4 5">OLGA172</strain>
    </source>
</reference>
<dbReference type="GO" id="GO:0015562">
    <property type="term" value="F:efflux transmembrane transporter activity"/>
    <property type="evidence" value="ECO:0007669"/>
    <property type="project" value="InterPro"/>
</dbReference>
<dbReference type="STRING" id="1804984.AYM40_29825"/>
<dbReference type="Pfam" id="PF02321">
    <property type="entry name" value="OEP"/>
    <property type="match status" value="2"/>
</dbReference>
<dbReference type="PANTHER" id="PTHR30203:SF21">
    <property type="entry name" value="OUTER MEMBRANE COMPONENT OF MULTIDRUG EFFLUX PUMP-RELATED"/>
    <property type="match status" value="1"/>
</dbReference>
<dbReference type="InterPro" id="IPR010131">
    <property type="entry name" value="MdtP/NodT-like"/>
</dbReference>
<dbReference type="Gene3D" id="2.20.200.10">
    <property type="entry name" value="Outer membrane efflux proteins (OEP)"/>
    <property type="match status" value="1"/>
</dbReference>
<evidence type="ECO:0000256" key="3">
    <source>
        <dbReference type="SAM" id="Coils"/>
    </source>
</evidence>
<proteinExistence type="inferred from homology"/>
<evidence type="ECO:0000256" key="2">
    <source>
        <dbReference type="RuleBase" id="RU362097"/>
    </source>
</evidence>
<dbReference type="NCBIfam" id="TIGR01845">
    <property type="entry name" value="outer_NodT"/>
    <property type="match status" value="1"/>
</dbReference>
<comment type="similarity">
    <text evidence="1 2">Belongs to the outer membrane factor (OMF) (TC 1.B.17) family.</text>
</comment>
<comment type="subcellular location">
    <subcellularLocation>
        <location evidence="2">Cell membrane</location>
        <topology evidence="2">Lipid-anchor</topology>
    </subcellularLocation>
</comment>
<dbReference type="GO" id="GO:0005886">
    <property type="term" value="C:plasma membrane"/>
    <property type="evidence" value="ECO:0007669"/>
    <property type="project" value="UniProtKB-SubCell"/>
</dbReference>
<keyword evidence="2" id="KW-0449">Lipoprotein</keyword>
<dbReference type="EMBL" id="CP014579">
    <property type="protein sequence ID" value="ANB76431.1"/>
    <property type="molecule type" value="Genomic_DNA"/>
</dbReference>
<protein>
    <submittedName>
        <fullName evidence="4">RND transporter</fullName>
    </submittedName>
</protein>
<keyword evidence="2" id="KW-0564">Palmitate</keyword>
<evidence type="ECO:0000256" key="1">
    <source>
        <dbReference type="ARBA" id="ARBA00007613"/>
    </source>
</evidence>
<dbReference type="PROSITE" id="PS51257">
    <property type="entry name" value="PROKAR_LIPOPROTEIN"/>
    <property type="match status" value="1"/>
</dbReference>
<dbReference type="Proteomes" id="UP000076852">
    <property type="component" value="Chromosome 2"/>
</dbReference>
<keyword evidence="3" id="KW-0175">Coiled coil</keyword>
<dbReference type="Gene3D" id="1.20.1600.10">
    <property type="entry name" value="Outer membrane efflux proteins (OEP)"/>
    <property type="match status" value="1"/>
</dbReference>
<keyword evidence="2" id="KW-0812">Transmembrane</keyword>
<keyword evidence="2" id="KW-0472">Membrane</keyword>
<evidence type="ECO:0000313" key="5">
    <source>
        <dbReference type="Proteomes" id="UP000076852"/>
    </source>
</evidence>
<dbReference type="PANTHER" id="PTHR30203">
    <property type="entry name" value="OUTER MEMBRANE CATION EFFLUX PROTEIN"/>
    <property type="match status" value="1"/>
</dbReference>
<dbReference type="InterPro" id="IPR003423">
    <property type="entry name" value="OMP_efflux"/>
</dbReference>
<organism evidence="4 5">
    <name type="scientific">Paraburkholderia phytofirmans OLGA172</name>
    <dbReference type="NCBI Taxonomy" id="1417228"/>
    <lineage>
        <taxon>Bacteria</taxon>
        <taxon>Pseudomonadati</taxon>
        <taxon>Pseudomonadota</taxon>
        <taxon>Betaproteobacteria</taxon>
        <taxon>Burkholderiales</taxon>
        <taxon>Burkholderiaceae</taxon>
        <taxon>Paraburkholderia</taxon>
    </lineage>
</organism>
<sequence>MSGRVMLLTFCALAACSVTPQSHTPLALGDAPLRHATVTQTAAIPDGAWPALFADPLLVSLIDAALANNYEIASANARIAQARALVMASDAYQTPTVGINPSLSRNRVSGTVDDALPKRMLRTWALPVDATYEVDLWGRLKGQADVAREDALAAQADAAAVRLRVSTEVASDYLTLRFVEQDSAELRQAIQLRQAALRLVQRRVKAGAASDLDALRAATEMNTANADLAESERERDNLVDALAVLTGRSVNDLTIGPGLAPIALPDIPVGLPSALLEQRPDIYAAQRRLDAASLQIGIARTAYLPTLTLTADGGFASRDLSSFLDRNSSVWGLAISAALTLIDGDRRRAVVESAQAGYMIADANSKALMLDALRQVQDALNDVAAQRLRIAAYEQAASTSAQAARLSRSRYEHGYVDYFEVVDSDREALSIQRELIHSRQAQAVATVTLVRTIGGGWTPISGARPGMEKAARSD</sequence>
<feature type="coiled-coil region" evidence="3">
    <location>
        <begin position="214"/>
        <end position="248"/>
    </location>
</feature>
<dbReference type="SUPFAM" id="SSF56954">
    <property type="entry name" value="Outer membrane efflux proteins (OEP)"/>
    <property type="match status" value="1"/>
</dbReference>
<keyword evidence="2" id="KW-1134">Transmembrane beta strand</keyword>
<dbReference type="OrthoDB" id="9770517at2"/>
<dbReference type="KEGG" id="buz:AYM40_29825"/>